<evidence type="ECO:0000256" key="1">
    <source>
        <dbReference type="ARBA" id="ARBA00002606"/>
    </source>
</evidence>
<dbReference type="Pfam" id="PF00551">
    <property type="entry name" value="Formyl_trans_N"/>
    <property type="match status" value="1"/>
</dbReference>
<evidence type="ECO:0000259" key="10">
    <source>
        <dbReference type="Pfam" id="PF00551"/>
    </source>
</evidence>
<accession>A0A1F5FJ02</accession>
<dbReference type="HAMAP" id="MF_00182">
    <property type="entry name" value="Formyl_trans"/>
    <property type="match status" value="1"/>
</dbReference>
<evidence type="ECO:0000256" key="2">
    <source>
        <dbReference type="ARBA" id="ARBA00010699"/>
    </source>
</evidence>
<dbReference type="InterPro" id="IPR037022">
    <property type="entry name" value="Formyl_trans_C_sf"/>
</dbReference>
<dbReference type="Gene3D" id="3.40.50.170">
    <property type="entry name" value="Formyl transferase, N-terminal domain"/>
    <property type="match status" value="1"/>
</dbReference>
<dbReference type="InterPro" id="IPR005793">
    <property type="entry name" value="Formyl_trans_C"/>
</dbReference>
<dbReference type="InterPro" id="IPR041711">
    <property type="entry name" value="Met-tRNA-FMT_N"/>
</dbReference>
<dbReference type="InterPro" id="IPR011034">
    <property type="entry name" value="Formyl_transferase-like_C_sf"/>
</dbReference>
<evidence type="ECO:0000256" key="9">
    <source>
        <dbReference type="SAM" id="MobiDB-lite"/>
    </source>
</evidence>
<dbReference type="Pfam" id="PF02911">
    <property type="entry name" value="Formyl_trans_C"/>
    <property type="match status" value="1"/>
</dbReference>
<gene>
    <name evidence="8" type="primary">fmt</name>
    <name evidence="12" type="ORF">A2368_03800</name>
</gene>
<dbReference type="GO" id="GO:0005829">
    <property type="term" value="C:cytosol"/>
    <property type="evidence" value="ECO:0007669"/>
    <property type="project" value="TreeGrafter"/>
</dbReference>
<dbReference type="InterPro" id="IPR002376">
    <property type="entry name" value="Formyl_transf_N"/>
</dbReference>
<dbReference type="Gene3D" id="3.10.25.10">
    <property type="entry name" value="Formyl transferase, C-terminal domain"/>
    <property type="match status" value="1"/>
</dbReference>
<evidence type="ECO:0000256" key="3">
    <source>
        <dbReference type="ARBA" id="ARBA00012261"/>
    </source>
</evidence>
<dbReference type="GO" id="GO:0004479">
    <property type="term" value="F:methionyl-tRNA formyltransferase activity"/>
    <property type="evidence" value="ECO:0007669"/>
    <property type="project" value="UniProtKB-UniRule"/>
</dbReference>
<evidence type="ECO:0000259" key="11">
    <source>
        <dbReference type="Pfam" id="PF02911"/>
    </source>
</evidence>
<reference evidence="12 13" key="1">
    <citation type="journal article" date="2016" name="Nat. Commun.">
        <title>Thousands of microbial genomes shed light on interconnected biogeochemical processes in an aquifer system.</title>
        <authorList>
            <person name="Anantharaman K."/>
            <person name="Brown C.T."/>
            <person name="Hug L.A."/>
            <person name="Sharon I."/>
            <person name="Castelle C.J."/>
            <person name="Probst A.J."/>
            <person name="Thomas B.C."/>
            <person name="Singh A."/>
            <person name="Wilkins M.J."/>
            <person name="Karaoz U."/>
            <person name="Brodie E.L."/>
            <person name="Williams K.H."/>
            <person name="Hubbard S.S."/>
            <person name="Banfield J.F."/>
        </authorList>
    </citation>
    <scope>NUCLEOTIDE SEQUENCE [LARGE SCALE GENOMIC DNA]</scope>
</reference>
<keyword evidence="6 8" id="KW-0648">Protein biosynthesis</keyword>
<comment type="caution">
    <text evidence="12">The sequence shown here is derived from an EMBL/GenBank/DDBJ whole genome shotgun (WGS) entry which is preliminary data.</text>
</comment>
<name>A0A1F5FJ02_9BACT</name>
<feature type="binding site" evidence="8">
    <location>
        <begin position="114"/>
        <end position="117"/>
    </location>
    <ligand>
        <name>(6S)-5,6,7,8-tetrahydrofolate</name>
        <dbReference type="ChEBI" id="CHEBI:57453"/>
    </ligand>
</feature>
<dbReference type="CDD" id="cd08704">
    <property type="entry name" value="Met_tRNA_FMT_C"/>
    <property type="match status" value="1"/>
</dbReference>
<feature type="domain" description="Formyl transferase N-terminal" evidence="10">
    <location>
        <begin position="10"/>
        <end position="177"/>
    </location>
</feature>
<comment type="function">
    <text evidence="1 8">Attaches a formyl group to the free amino group of methionyl-tRNA(fMet). The formyl group appears to play a dual role in the initiator identity of N-formylmethionyl-tRNA by promoting its recognition by IF2 and preventing the misappropriation of this tRNA by the elongation apparatus.</text>
</comment>
<protein>
    <recommendedName>
        <fullName evidence="4 8">Methionyl-tRNA formyltransferase</fullName>
        <ecNumber evidence="3 8">2.1.2.9</ecNumber>
    </recommendedName>
</protein>
<feature type="region of interest" description="Disordered" evidence="9">
    <location>
        <begin position="288"/>
        <end position="311"/>
    </location>
</feature>
<dbReference type="InterPro" id="IPR036477">
    <property type="entry name" value="Formyl_transf_N_sf"/>
</dbReference>
<dbReference type="AlphaFoldDB" id="A0A1F5FJ02"/>
<dbReference type="SUPFAM" id="SSF53328">
    <property type="entry name" value="Formyltransferase"/>
    <property type="match status" value="1"/>
</dbReference>
<dbReference type="EMBL" id="MFAM01000019">
    <property type="protein sequence ID" value="OGD79504.1"/>
    <property type="molecule type" value="Genomic_DNA"/>
</dbReference>
<evidence type="ECO:0000256" key="6">
    <source>
        <dbReference type="ARBA" id="ARBA00022917"/>
    </source>
</evidence>
<comment type="catalytic activity">
    <reaction evidence="7 8">
        <text>L-methionyl-tRNA(fMet) + (6R)-10-formyltetrahydrofolate = N-formyl-L-methionyl-tRNA(fMet) + (6S)-5,6,7,8-tetrahydrofolate + H(+)</text>
        <dbReference type="Rhea" id="RHEA:24380"/>
        <dbReference type="Rhea" id="RHEA-COMP:9952"/>
        <dbReference type="Rhea" id="RHEA-COMP:9953"/>
        <dbReference type="ChEBI" id="CHEBI:15378"/>
        <dbReference type="ChEBI" id="CHEBI:57453"/>
        <dbReference type="ChEBI" id="CHEBI:78530"/>
        <dbReference type="ChEBI" id="CHEBI:78844"/>
        <dbReference type="ChEBI" id="CHEBI:195366"/>
        <dbReference type="EC" id="2.1.2.9"/>
    </reaction>
</comment>
<dbReference type="EC" id="2.1.2.9" evidence="3 8"/>
<organism evidence="12 13">
    <name type="scientific">Candidatus Collierbacteria bacterium RIFOXYB1_FULL_49_13</name>
    <dbReference type="NCBI Taxonomy" id="1817728"/>
    <lineage>
        <taxon>Bacteria</taxon>
        <taxon>Candidatus Collieribacteriota</taxon>
    </lineage>
</organism>
<proteinExistence type="inferred from homology"/>
<comment type="similarity">
    <text evidence="2 8">Belongs to the Fmt family.</text>
</comment>
<dbReference type="InterPro" id="IPR005794">
    <property type="entry name" value="Fmt"/>
</dbReference>
<evidence type="ECO:0000256" key="5">
    <source>
        <dbReference type="ARBA" id="ARBA00022679"/>
    </source>
</evidence>
<dbReference type="CDD" id="cd08646">
    <property type="entry name" value="FMT_core_Met-tRNA-FMT_N"/>
    <property type="match status" value="1"/>
</dbReference>
<dbReference type="Proteomes" id="UP000176682">
    <property type="component" value="Unassembled WGS sequence"/>
</dbReference>
<dbReference type="InterPro" id="IPR044135">
    <property type="entry name" value="Met-tRNA-FMT_C"/>
</dbReference>
<dbReference type="SUPFAM" id="SSF50486">
    <property type="entry name" value="FMT C-terminal domain-like"/>
    <property type="match status" value="1"/>
</dbReference>
<sequence>MNYRLIYYGSPQFSADILTSLLDKTHYPDLQVVAVVTGADKPVGRKGILTPSPVAQVAAAHHLPVFKPQTLDSNNLAHLRLFQADAALVAAYGKIIPPDYLSSTRLGFLNLHFSLLPKYRGALCVSEPIRNGDPVTGVTLMEMDQQLDHGNIITQKETRIDLEDDVLSLQAKLTKTGILLLQQSLIAYLAHPSSTPQNHQEATFTPKTNTRNRQSAFIPYSEICKPACRQAGPKSSISTHNLIRSLNPDPGAWTIINNQELKILKTSLYPSVIPSTITVIPSVSRLPAGRQEGSLSKEISPRATLGRNDNKPQLEILSVQLPGKSPISWQQFSTRLPQPA</sequence>
<evidence type="ECO:0000313" key="13">
    <source>
        <dbReference type="Proteomes" id="UP000176682"/>
    </source>
</evidence>
<feature type="domain" description="Formyl transferase C-terminal" evidence="11">
    <location>
        <begin position="235"/>
        <end position="333"/>
    </location>
</feature>
<evidence type="ECO:0000313" key="12">
    <source>
        <dbReference type="EMBL" id="OGD79504.1"/>
    </source>
</evidence>
<evidence type="ECO:0000256" key="8">
    <source>
        <dbReference type="HAMAP-Rule" id="MF_00182"/>
    </source>
</evidence>
<dbReference type="PANTHER" id="PTHR11138">
    <property type="entry name" value="METHIONYL-TRNA FORMYLTRANSFERASE"/>
    <property type="match status" value="1"/>
</dbReference>
<dbReference type="PANTHER" id="PTHR11138:SF5">
    <property type="entry name" value="METHIONYL-TRNA FORMYLTRANSFERASE, MITOCHONDRIAL"/>
    <property type="match status" value="1"/>
</dbReference>
<keyword evidence="5 8" id="KW-0808">Transferase</keyword>
<evidence type="ECO:0000256" key="7">
    <source>
        <dbReference type="ARBA" id="ARBA00048558"/>
    </source>
</evidence>
<evidence type="ECO:0000256" key="4">
    <source>
        <dbReference type="ARBA" id="ARBA00016014"/>
    </source>
</evidence>